<sequence length="474" mass="51194">MTSNAFPMPLCVRAATSRVRPPLTDADVPHLPPDLPNADKRKKSGKILGTDSSVPNPQDLTMAGWGIIFATNPQAELIKAQLQPLIDLRRSQVQSADLFRIFEGPQNGVTPNLTAEAWAYSRGVTLNAPVHPRGKVPYYLLLVGSPQDISFEFQNKLKMQWAVGRLYFNDIADYGRYAASIVQYESESFTPAQAKKAACWMTRNPKDQPTDLLSSTLKQAFDNPDPGEALGASRSFPVDYYVSAQATKPQLQKLLSGGPQSPAILFTGSHGADYWGAVPEIQRRMQGSLITQEWSDGAALDSSNSFSADDVPATANLQGAMVFLFACYSGGCPAFDSYTRNEDGSLVRIADEDMISRLPQTLLAKGALAVLGHVDIAHCDSFLTTDDTPQTQVIASPLEYLMDGMRVGRAADSLTSVWTSLSASAGSAKPPTGTTAAAAQKRAAYARLVVSRDDLKNFILLGDPAARLKVEKFA</sequence>
<dbReference type="AlphaFoldDB" id="A0A4Q0T3T7"/>
<accession>A0A4Q0T3T7</accession>
<dbReference type="InterPro" id="IPR001769">
    <property type="entry name" value="Gingipain"/>
</dbReference>
<organism evidence="3 4">
    <name type="scientific">Granulicella sibirica</name>
    <dbReference type="NCBI Taxonomy" id="2479048"/>
    <lineage>
        <taxon>Bacteria</taxon>
        <taxon>Pseudomonadati</taxon>
        <taxon>Acidobacteriota</taxon>
        <taxon>Terriglobia</taxon>
        <taxon>Terriglobales</taxon>
        <taxon>Acidobacteriaceae</taxon>
        <taxon>Granulicella</taxon>
    </lineage>
</organism>
<reference evidence="3 4" key="1">
    <citation type="submission" date="2018-11" db="EMBL/GenBank/DDBJ databases">
        <authorList>
            <person name="Mardanov A.V."/>
            <person name="Ravin N.V."/>
            <person name="Dedysh S.N."/>
        </authorList>
    </citation>
    <scope>NUCLEOTIDE SEQUENCE [LARGE SCALE GENOMIC DNA]</scope>
    <source>
        <strain evidence="3 4">AF10</strain>
    </source>
</reference>
<dbReference type="Pfam" id="PF01364">
    <property type="entry name" value="Peptidase_C25"/>
    <property type="match status" value="1"/>
</dbReference>
<gene>
    <name evidence="3" type="ORF">GRAN_1593</name>
</gene>
<dbReference type="EMBL" id="RDSM01000001">
    <property type="protein sequence ID" value="RXH58283.1"/>
    <property type="molecule type" value="Genomic_DNA"/>
</dbReference>
<evidence type="ECO:0000256" key="1">
    <source>
        <dbReference type="SAM" id="MobiDB-lite"/>
    </source>
</evidence>
<comment type="caution">
    <text evidence="3">The sequence shown here is derived from an EMBL/GenBank/DDBJ whole genome shotgun (WGS) entry which is preliminary data.</text>
</comment>
<evidence type="ECO:0000259" key="2">
    <source>
        <dbReference type="Pfam" id="PF01364"/>
    </source>
</evidence>
<reference evidence="4" key="2">
    <citation type="submission" date="2019-02" db="EMBL/GenBank/DDBJ databases">
        <title>Granulicella sibirica sp. nov., a psychrotolerant acidobacterium isolated from an organic soil layer in forested tundra, West Siberia.</title>
        <authorList>
            <person name="Oshkin I.Y."/>
            <person name="Kulichevskaya I.S."/>
            <person name="Rijpstra W.I.C."/>
            <person name="Sinninghe Damste J.S."/>
            <person name="Rakitin A.L."/>
            <person name="Ravin N.V."/>
            <person name="Dedysh S.N."/>
        </authorList>
    </citation>
    <scope>NUCLEOTIDE SEQUENCE [LARGE SCALE GENOMIC DNA]</scope>
    <source>
        <strain evidence="4">AF10</strain>
    </source>
</reference>
<proteinExistence type="predicted"/>
<protein>
    <recommendedName>
        <fullName evidence="2">Gingipain domain-containing protein</fullName>
    </recommendedName>
</protein>
<dbReference type="Proteomes" id="UP000289437">
    <property type="component" value="Unassembled WGS sequence"/>
</dbReference>
<dbReference type="GO" id="GO:0006508">
    <property type="term" value="P:proteolysis"/>
    <property type="evidence" value="ECO:0007669"/>
    <property type="project" value="InterPro"/>
</dbReference>
<evidence type="ECO:0000313" key="3">
    <source>
        <dbReference type="EMBL" id="RXH58283.1"/>
    </source>
</evidence>
<dbReference type="RefSeq" id="WP_128912303.1">
    <property type="nucleotide sequence ID" value="NZ_RDSM01000001.1"/>
</dbReference>
<keyword evidence="4" id="KW-1185">Reference proteome</keyword>
<evidence type="ECO:0000313" key="4">
    <source>
        <dbReference type="Proteomes" id="UP000289437"/>
    </source>
</evidence>
<name>A0A4Q0T3T7_9BACT</name>
<feature type="domain" description="Gingipain" evidence="2">
    <location>
        <begin position="138"/>
        <end position="468"/>
    </location>
</feature>
<dbReference type="OrthoDB" id="3648721at2"/>
<feature type="region of interest" description="Disordered" evidence="1">
    <location>
        <begin position="22"/>
        <end position="53"/>
    </location>
</feature>
<dbReference type="GO" id="GO:0008234">
    <property type="term" value="F:cysteine-type peptidase activity"/>
    <property type="evidence" value="ECO:0007669"/>
    <property type="project" value="InterPro"/>
</dbReference>